<comment type="caution">
    <text evidence="3">The sequence shown here is derived from an EMBL/GenBank/DDBJ whole genome shotgun (WGS) entry which is preliminary data.</text>
</comment>
<evidence type="ECO:0000313" key="3">
    <source>
        <dbReference type="EMBL" id="KAF5328996.1"/>
    </source>
</evidence>
<dbReference type="InterPro" id="IPR000719">
    <property type="entry name" value="Prot_kinase_dom"/>
</dbReference>
<evidence type="ECO:0000256" key="1">
    <source>
        <dbReference type="SAM" id="MobiDB-lite"/>
    </source>
</evidence>
<dbReference type="GO" id="GO:0004672">
    <property type="term" value="F:protein kinase activity"/>
    <property type="evidence" value="ECO:0007669"/>
    <property type="project" value="InterPro"/>
</dbReference>
<sequence length="696" mass="79112">MLRYSEPKAGETKALPFALYALTQYEEACRLVVLEHLASNASCGPASSHTSKISSDAIGRRKIRVETLLISDAAVDLSEAANMLKRVISEDQLVNGRLKDLVRNKVIGNEVDILRRKAADAMRDMNRALVSGQDVSGSKGQPESIDLPENWIRFTPIDETVIEQCMHTIFRLVESLLYALRSLFSTNGKGSRTWSLHRCNRYRKGDLAYKSEGDVTSKNTVALEVKKWGSNSITKMVKLVERNLDITGWSSTEAIMQRVRENVVNALKKITKTKRRPRVEDIGPTQILHQIIAYGLEDSARGFISLTDFINGWVEMECKGTDPRGKTLFDLRFWPFAQASDSLPTIKEEAEEGDDNEQLPRPTGTWYNEGGDSEDEVENDVWPTFIPGQLKHPYSSQLAQKLETYDMITSHVSYIELLGRTDYVGWKPSYDYVSIGSQIGFQAFKFADMRAMGGFSMVKHDTNRPSSLDSSYLRTSAGADPIIYDNAFWIPHELNFTQISSFCRKVASYTVPFLFTIFKPDFIVSGEEEDVTLVVNRTSHRRPLFHAPVTTTIPTRQGFILFALYSTIVIKVFYYQEHYEKELQVYSDMKGCPGILPLLATGIAPSGNRFIVLPYVGETVTEISDADARYIYDNALKYMHAKQYHHHDIHTENVLRDPYGRLYLIDFSDVERSCTYRSYGCFDQEWMMNHAIQEEN</sequence>
<name>A0A8H5BTX7_9AGAR</name>
<dbReference type="AlphaFoldDB" id="A0A8H5BTX7"/>
<dbReference type="Proteomes" id="UP000541558">
    <property type="component" value="Unassembled WGS sequence"/>
</dbReference>
<gene>
    <name evidence="3" type="ORF">D9611_013463</name>
</gene>
<proteinExistence type="predicted"/>
<evidence type="ECO:0000313" key="4">
    <source>
        <dbReference type="Proteomes" id="UP000541558"/>
    </source>
</evidence>
<keyword evidence="4" id="KW-1185">Reference proteome</keyword>
<feature type="domain" description="Protein kinase" evidence="2">
    <location>
        <begin position="444"/>
        <end position="696"/>
    </location>
</feature>
<dbReference type="SUPFAM" id="SSF56112">
    <property type="entry name" value="Protein kinase-like (PK-like)"/>
    <property type="match status" value="1"/>
</dbReference>
<reference evidence="3 4" key="1">
    <citation type="journal article" date="2020" name="ISME J.">
        <title>Uncovering the hidden diversity of litter-decomposition mechanisms in mushroom-forming fungi.</title>
        <authorList>
            <person name="Floudas D."/>
            <person name="Bentzer J."/>
            <person name="Ahren D."/>
            <person name="Johansson T."/>
            <person name="Persson P."/>
            <person name="Tunlid A."/>
        </authorList>
    </citation>
    <scope>NUCLEOTIDE SEQUENCE [LARGE SCALE GENOMIC DNA]</scope>
    <source>
        <strain evidence="3 4">CBS 175.51</strain>
    </source>
</reference>
<dbReference type="PROSITE" id="PS50011">
    <property type="entry name" value="PROTEIN_KINASE_DOM"/>
    <property type="match status" value="1"/>
</dbReference>
<accession>A0A8H5BTX7</accession>
<feature type="region of interest" description="Disordered" evidence="1">
    <location>
        <begin position="348"/>
        <end position="373"/>
    </location>
</feature>
<dbReference type="GO" id="GO:0005524">
    <property type="term" value="F:ATP binding"/>
    <property type="evidence" value="ECO:0007669"/>
    <property type="project" value="InterPro"/>
</dbReference>
<organism evidence="3 4">
    <name type="scientific">Ephemerocybe angulata</name>
    <dbReference type="NCBI Taxonomy" id="980116"/>
    <lineage>
        <taxon>Eukaryota</taxon>
        <taxon>Fungi</taxon>
        <taxon>Dikarya</taxon>
        <taxon>Basidiomycota</taxon>
        <taxon>Agaricomycotina</taxon>
        <taxon>Agaricomycetes</taxon>
        <taxon>Agaricomycetidae</taxon>
        <taxon>Agaricales</taxon>
        <taxon>Agaricineae</taxon>
        <taxon>Psathyrellaceae</taxon>
        <taxon>Ephemerocybe</taxon>
    </lineage>
</organism>
<evidence type="ECO:0000259" key="2">
    <source>
        <dbReference type="PROSITE" id="PS50011"/>
    </source>
</evidence>
<protein>
    <recommendedName>
        <fullName evidence="2">Protein kinase domain-containing protein</fullName>
    </recommendedName>
</protein>
<dbReference type="InterPro" id="IPR011009">
    <property type="entry name" value="Kinase-like_dom_sf"/>
</dbReference>
<dbReference type="OrthoDB" id="2523927at2759"/>
<dbReference type="EMBL" id="JAACJK010000124">
    <property type="protein sequence ID" value="KAF5328996.1"/>
    <property type="molecule type" value="Genomic_DNA"/>
</dbReference>
<dbReference type="Gene3D" id="1.10.510.10">
    <property type="entry name" value="Transferase(Phosphotransferase) domain 1"/>
    <property type="match status" value="1"/>
</dbReference>